<evidence type="ECO:0000313" key="2">
    <source>
        <dbReference type="EMBL" id="SDX96740.1"/>
    </source>
</evidence>
<dbReference type="AlphaFoldDB" id="A0A1H3G0R5"/>
<reference evidence="3" key="1">
    <citation type="submission" date="2016-10" db="EMBL/GenBank/DDBJ databases">
        <authorList>
            <person name="Varghese N."/>
            <person name="Submissions S."/>
        </authorList>
    </citation>
    <scope>NUCLEOTIDE SEQUENCE [LARGE SCALE GENOMIC DNA]</scope>
    <source>
        <strain evidence="3">DSM 27839</strain>
    </source>
</reference>
<dbReference type="PANTHER" id="PTHR41252">
    <property type="entry name" value="BLR2505 PROTEIN"/>
    <property type="match status" value="1"/>
</dbReference>
<dbReference type="PANTHER" id="PTHR41252:SF1">
    <property type="entry name" value="BLR2505 PROTEIN"/>
    <property type="match status" value="1"/>
</dbReference>
<dbReference type="RefSeq" id="WP_074739641.1">
    <property type="nucleotide sequence ID" value="NZ_FNNP01000022.1"/>
</dbReference>
<dbReference type="OrthoDB" id="582835at2"/>
<gene>
    <name evidence="2" type="ORF">SAMN05444358_1227</name>
</gene>
<dbReference type="Gene3D" id="3.10.450.50">
    <property type="match status" value="1"/>
</dbReference>
<dbReference type="SUPFAM" id="SSF54427">
    <property type="entry name" value="NTF2-like"/>
    <property type="match status" value="1"/>
</dbReference>
<accession>A0A1H3G0R5</accession>
<evidence type="ECO:0000313" key="3">
    <source>
        <dbReference type="Proteomes" id="UP000183400"/>
    </source>
</evidence>
<dbReference type="STRING" id="985054.SAMN05444358_1227"/>
<name>A0A1H3G0R5_9RHOB</name>
<keyword evidence="3" id="KW-1185">Reference proteome</keyword>
<dbReference type="Pfam" id="PF12680">
    <property type="entry name" value="SnoaL_2"/>
    <property type="match status" value="1"/>
</dbReference>
<proteinExistence type="predicted"/>
<dbReference type="Proteomes" id="UP000183400">
    <property type="component" value="Unassembled WGS sequence"/>
</dbReference>
<evidence type="ECO:0000259" key="1">
    <source>
        <dbReference type="Pfam" id="PF12680"/>
    </source>
</evidence>
<dbReference type="InterPro" id="IPR032710">
    <property type="entry name" value="NTF2-like_dom_sf"/>
</dbReference>
<sequence>MSTANYRKTVTAFFDRFSAGDSDGVLALLDDAASWKVMGRDGALPISGEMNKEGVAGLMSTVAQAFPQGMTLTPSGWTSEGERVAVEVESYGVKADGLIYNNLYHFLFVFCGERIVLIREYMDTLHVKSVFIDG</sequence>
<protein>
    <recommendedName>
        <fullName evidence="1">SnoaL-like domain-containing protein</fullName>
    </recommendedName>
</protein>
<dbReference type="EMBL" id="FNNP01000022">
    <property type="protein sequence ID" value="SDX96740.1"/>
    <property type="molecule type" value="Genomic_DNA"/>
</dbReference>
<dbReference type="InterPro" id="IPR037401">
    <property type="entry name" value="SnoaL-like"/>
</dbReference>
<organism evidence="2 3">
    <name type="scientific">Ruegeria halocynthiae</name>
    <dbReference type="NCBI Taxonomy" id="985054"/>
    <lineage>
        <taxon>Bacteria</taxon>
        <taxon>Pseudomonadati</taxon>
        <taxon>Pseudomonadota</taxon>
        <taxon>Alphaproteobacteria</taxon>
        <taxon>Rhodobacterales</taxon>
        <taxon>Roseobacteraceae</taxon>
        <taxon>Ruegeria</taxon>
    </lineage>
</organism>
<feature type="domain" description="SnoaL-like" evidence="1">
    <location>
        <begin position="10"/>
        <end position="116"/>
    </location>
</feature>